<dbReference type="EMBL" id="RQFA01000042">
    <property type="protein sequence ID" value="TGK33731.1"/>
    <property type="molecule type" value="Genomic_DNA"/>
</dbReference>
<evidence type="ECO:0000256" key="2">
    <source>
        <dbReference type="ARBA" id="ARBA00022801"/>
    </source>
</evidence>
<dbReference type="Pfam" id="PF17815">
    <property type="entry name" value="PDZ_3"/>
    <property type="match status" value="1"/>
</dbReference>
<dbReference type="Pfam" id="PF13365">
    <property type="entry name" value="Trypsin_2"/>
    <property type="match status" value="1"/>
</dbReference>
<evidence type="ECO:0000256" key="3">
    <source>
        <dbReference type="ARBA" id="ARBA00022825"/>
    </source>
</evidence>
<evidence type="ECO:0000256" key="1">
    <source>
        <dbReference type="ARBA" id="ARBA00022670"/>
    </source>
</evidence>
<dbReference type="InterPro" id="IPR043504">
    <property type="entry name" value="Peptidase_S1_PA_chymotrypsin"/>
</dbReference>
<evidence type="ECO:0000256" key="4">
    <source>
        <dbReference type="SAM" id="SignalP"/>
    </source>
</evidence>
<feature type="signal peptide" evidence="4">
    <location>
        <begin position="1"/>
        <end position="20"/>
    </location>
</feature>
<dbReference type="AlphaFoldDB" id="A0A5F1YBH4"/>
<dbReference type="InterPro" id="IPR041517">
    <property type="entry name" value="DEGP_PDZ"/>
</dbReference>
<dbReference type="GO" id="GO:0006508">
    <property type="term" value="P:proteolysis"/>
    <property type="evidence" value="ECO:0007669"/>
    <property type="project" value="UniProtKB-KW"/>
</dbReference>
<dbReference type="PANTHER" id="PTHR45980">
    <property type="match status" value="1"/>
</dbReference>
<keyword evidence="2" id="KW-0378">Hydrolase</keyword>
<organism evidence="6 7">
    <name type="scientific">Leptospira gomenensis</name>
    <dbReference type="NCBI Taxonomy" id="2484974"/>
    <lineage>
        <taxon>Bacteria</taxon>
        <taxon>Pseudomonadati</taxon>
        <taxon>Spirochaetota</taxon>
        <taxon>Spirochaetia</taxon>
        <taxon>Leptospirales</taxon>
        <taxon>Leptospiraceae</taxon>
        <taxon>Leptospira</taxon>
    </lineage>
</organism>
<dbReference type="Gene3D" id="2.40.10.10">
    <property type="entry name" value="Trypsin-like serine proteases"/>
    <property type="match status" value="2"/>
</dbReference>
<gene>
    <name evidence="6" type="ORF">EHQ17_10535</name>
</gene>
<dbReference type="RefSeq" id="WP_135594402.1">
    <property type="nucleotide sequence ID" value="NZ_RQEZ01000094.1"/>
</dbReference>
<dbReference type="OrthoDB" id="1522627at2"/>
<keyword evidence="3" id="KW-0720">Serine protease</keyword>
<dbReference type="Gene3D" id="3.20.190.20">
    <property type="match status" value="1"/>
</dbReference>
<keyword evidence="1 6" id="KW-0645">Protease</keyword>
<protein>
    <submittedName>
        <fullName evidence="6">Serine protease</fullName>
    </submittedName>
</protein>
<dbReference type="SUPFAM" id="SSF50494">
    <property type="entry name" value="Trypsin-like serine proteases"/>
    <property type="match status" value="1"/>
</dbReference>
<proteinExistence type="predicted"/>
<keyword evidence="4" id="KW-0732">Signal</keyword>
<feature type="domain" description="Protease Do-like PDZ" evidence="5">
    <location>
        <begin position="357"/>
        <end position="485"/>
    </location>
</feature>
<keyword evidence="7" id="KW-1185">Reference proteome</keyword>
<feature type="chain" id="PRO_5043206739" evidence="4">
    <location>
        <begin position="21"/>
        <end position="490"/>
    </location>
</feature>
<name>A0A5F1YBH4_9LEPT</name>
<dbReference type="InterPro" id="IPR046449">
    <property type="entry name" value="DEGP_PDZ_sf"/>
</dbReference>
<evidence type="ECO:0000313" key="6">
    <source>
        <dbReference type="EMBL" id="TGK33731.1"/>
    </source>
</evidence>
<accession>A0A5F1YBH4</accession>
<dbReference type="Proteomes" id="UP000298277">
    <property type="component" value="Unassembled WGS sequence"/>
</dbReference>
<reference evidence="6" key="1">
    <citation type="journal article" date="2019" name="PLoS Negl. Trop. Dis.">
        <title>Revisiting the worldwide diversity of Leptospira species in the environment.</title>
        <authorList>
            <person name="Vincent A.T."/>
            <person name="Schiettekatte O."/>
            <person name="Bourhy P."/>
            <person name="Veyrier F.J."/>
            <person name="Picardeau M."/>
        </authorList>
    </citation>
    <scope>NUCLEOTIDE SEQUENCE [LARGE SCALE GENOMIC DNA]</scope>
    <source>
        <strain evidence="6">201800299</strain>
    </source>
</reference>
<dbReference type="PANTHER" id="PTHR45980:SF9">
    <property type="entry name" value="PROTEASE DO-LIKE 10, MITOCHONDRIAL-RELATED"/>
    <property type="match status" value="1"/>
</dbReference>
<comment type="caution">
    <text evidence="6">The sequence shown here is derived from an EMBL/GenBank/DDBJ whole genome shotgun (WGS) entry which is preliminary data.</text>
</comment>
<dbReference type="InterPro" id="IPR009003">
    <property type="entry name" value="Peptidase_S1_PA"/>
</dbReference>
<dbReference type="GO" id="GO:0004252">
    <property type="term" value="F:serine-type endopeptidase activity"/>
    <property type="evidence" value="ECO:0007669"/>
    <property type="project" value="TreeGrafter"/>
</dbReference>
<dbReference type="InterPro" id="IPR036034">
    <property type="entry name" value="PDZ_sf"/>
</dbReference>
<evidence type="ECO:0000313" key="7">
    <source>
        <dbReference type="Proteomes" id="UP000298277"/>
    </source>
</evidence>
<sequence length="490" mass="54739">MNKKVIYYILILMLSIAFFASDVAAQNGNSADLKALLDGVVIIRNDTFSEKEEGTGYPDKSFNRDAGTGMIVTGNRILTNAHVVSSSSGYLKVKHFNSSKFYKAEVQYVGFDCDLAILKVEDDEFFNGVEPLEISEFSPSLGSNVLILGYPGGDDNITLENGNVSRVERIRYSYTGLDYRKAIRVIANIVPGYSGGPAIQNGKVAGITFQVSQSQGNVAYLIPPEVINHFLKDVEDGSYEGFPFPGFSFQNGYSSSLKDYLKIPNGLNGILINTVYPDSSFSDLLKPEDFVYKIDEAYLNDEGGVLEPGGGFIGEMIENKFIGDKVKVFFYRNGKNYKVEGELKRVPSLALYRQSGTPSSFLAAGFLFQPVNRALAGGDSKRLESSLRYHYSYHIQDELYRFTERDIILSGIYPDPLNSKYSSYRYKIVESINDRTPSNLDDFKSLWKKFYGGTISLKFRGVNLPIVLDQDTIEKINVRIKKRFDAEADE</sequence>
<evidence type="ECO:0000259" key="5">
    <source>
        <dbReference type="Pfam" id="PF17815"/>
    </source>
</evidence>
<dbReference type="Gene3D" id="2.30.42.10">
    <property type="match status" value="1"/>
</dbReference>